<dbReference type="Proteomes" id="UP000319783">
    <property type="component" value="Unassembled WGS sequence"/>
</dbReference>
<organism evidence="2 3">
    <name type="scientific">Candidatus Jettenia ecosi</name>
    <dbReference type="NCBI Taxonomy" id="2494326"/>
    <lineage>
        <taxon>Bacteria</taxon>
        <taxon>Pseudomonadati</taxon>
        <taxon>Planctomycetota</taxon>
        <taxon>Candidatus Brocadiia</taxon>
        <taxon>Candidatus Brocadiales</taxon>
        <taxon>Candidatus Brocadiaceae</taxon>
        <taxon>Candidatus Jettenia</taxon>
    </lineage>
</organism>
<gene>
    <name evidence="2" type="ORF">JETT_0004</name>
</gene>
<sequence>MEDTIPSEILSLVALVIAFTSTIINYLLLRLHRDPEVIVYAASDHRRPSIINLVIENIGKGLAFDVKFETNRSIPQRAFGFENAPNPKPMDNGPLIIGIPSLGVGEKRIITWGQFGGLNKGLGDDVLDITATYRSCPMLRFTKQKHKTKSRIDIKSFKGTDASDHNCDKKAAEQLGNIAKSLINLTDIIQKTLGVALKQEETAKEEFKKLYGWNDGKIYFKNEDHKKE</sequence>
<keyword evidence="1" id="KW-1133">Transmembrane helix</keyword>
<reference evidence="2 3" key="1">
    <citation type="submission" date="2019-04" db="EMBL/GenBank/DDBJ databases">
        <title>Genome of a novel bacterium Candidatus Jettenia ecosi reconstructed from metagenome of an anammox bioreactor.</title>
        <authorList>
            <person name="Mardanov A.V."/>
            <person name="Beletsky A.V."/>
            <person name="Ravin N.V."/>
            <person name="Botchkova E.A."/>
            <person name="Litti Y.V."/>
            <person name="Nozhevnikova A.N."/>
        </authorList>
    </citation>
    <scope>NUCLEOTIDE SEQUENCE [LARGE SCALE GENOMIC DNA]</scope>
    <source>
        <strain evidence="2">J2</strain>
    </source>
</reference>
<proteinExistence type="predicted"/>
<keyword evidence="1" id="KW-0472">Membrane</keyword>
<keyword evidence="1" id="KW-0812">Transmembrane</keyword>
<comment type="caution">
    <text evidence="2">The sequence shown here is derived from an EMBL/GenBank/DDBJ whole genome shotgun (WGS) entry which is preliminary data.</text>
</comment>
<name>A0A533QFL1_9BACT</name>
<dbReference type="AlphaFoldDB" id="A0A533QFL1"/>
<protein>
    <submittedName>
        <fullName evidence="2">Uncharacterized protein</fullName>
    </submittedName>
</protein>
<evidence type="ECO:0000256" key="1">
    <source>
        <dbReference type="SAM" id="Phobius"/>
    </source>
</evidence>
<feature type="transmembrane region" description="Helical" evidence="1">
    <location>
        <begin position="12"/>
        <end position="29"/>
    </location>
</feature>
<evidence type="ECO:0000313" key="2">
    <source>
        <dbReference type="EMBL" id="TLD43573.1"/>
    </source>
</evidence>
<dbReference type="EMBL" id="SULG01000001">
    <property type="protein sequence ID" value="TLD43573.1"/>
    <property type="molecule type" value="Genomic_DNA"/>
</dbReference>
<accession>A0A533QFL1</accession>
<evidence type="ECO:0000313" key="3">
    <source>
        <dbReference type="Proteomes" id="UP000319783"/>
    </source>
</evidence>